<dbReference type="Gene3D" id="2.40.128.520">
    <property type="match status" value="1"/>
</dbReference>
<evidence type="ECO:0000313" key="3">
    <source>
        <dbReference type="EMBL" id="TGY87761.1"/>
    </source>
</evidence>
<accession>A0A4S2GY09</accession>
<dbReference type="Proteomes" id="UP000308054">
    <property type="component" value="Unassembled WGS sequence"/>
</dbReference>
<feature type="chain" id="PRO_5021010804" evidence="1">
    <location>
        <begin position="18"/>
        <end position="156"/>
    </location>
</feature>
<reference evidence="3 4" key="1">
    <citation type="journal article" date="2017" name="Int. J. Syst. Evol. Microbiol.">
        <title>Marinicauda algicola sp. nov., isolated from a marine red alga Rhodosorus marinus.</title>
        <authorList>
            <person name="Jeong S.E."/>
            <person name="Jeon S.H."/>
            <person name="Chun B.H."/>
            <person name="Kim D.W."/>
            <person name="Jeon C.O."/>
        </authorList>
    </citation>
    <scope>NUCLEOTIDE SEQUENCE [LARGE SCALE GENOMIC DNA]</scope>
    <source>
        <strain evidence="3 4">JCM 31718</strain>
    </source>
</reference>
<dbReference type="Pfam" id="PF09917">
    <property type="entry name" value="DUF2147"/>
    <property type="match status" value="1"/>
</dbReference>
<organism evidence="3 4">
    <name type="scientific">Marinicauda algicola</name>
    <dbReference type="NCBI Taxonomy" id="2029849"/>
    <lineage>
        <taxon>Bacteria</taxon>
        <taxon>Pseudomonadati</taxon>
        <taxon>Pseudomonadota</taxon>
        <taxon>Alphaproteobacteria</taxon>
        <taxon>Maricaulales</taxon>
        <taxon>Maricaulaceae</taxon>
        <taxon>Marinicauda</taxon>
    </lineage>
</organism>
<keyword evidence="1" id="KW-0732">Signal</keyword>
<name>A0A4S2GY09_9PROT</name>
<feature type="signal peptide" evidence="1">
    <location>
        <begin position="1"/>
        <end position="17"/>
    </location>
</feature>
<dbReference type="EMBL" id="SRXW01000004">
    <property type="protein sequence ID" value="TGY87761.1"/>
    <property type="molecule type" value="Genomic_DNA"/>
</dbReference>
<dbReference type="AlphaFoldDB" id="A0A4S2GY09"/>
<evidence type="ECO:0000256" key="1">
    <source>
        <dbReference type="SAM" id="SignalP"/>
    </source>
</evidence>
<keyword evidence="4" id="KW-1185">Reference proteome</keyword>
<proteinExistence type="predicted"/>
<dbReference type="OrthoDB" id="9811671at2"/>
<dbReference type="PANTHER" id="PTHR36919">
    <property type="entry name" value="BLR1215 PROTEIN"/>
    <property type="match status" value="1"/>
</dbReference>
<dbReference type="PANTHER" id="PTHR36919:SF2">
    <property type="entry name" value="BLL6627 PROTEIN"/>
    <property type="match status" value="1"/>
</dbReference>
<dbReference type="InterPro" id="IPR019223">
    <property type="entry name" value="DUF2147"/>
</dbReference>
<dbReference type="RefSeq" id="WP_135996553.1">
    <property type="nucleotide sequence ID" value="NZ_CP071057.1"/>
</dbReference>
<evidence type="ECO:0000259" key="2">
    <source>
        <dbReference type="Pfam" id="PF09917"/>
    </source>
</evidence>
<feature type="domain" description="DUF2147" evidence="2">
    <location>
        <begin position="32"/>
        <end position="144"/>
    </location>
</feature>
<sequence length="156" mass="17184">MLRILLASAGLVLGASAAGLAGSGETGSSVHGFWETPEDTSIVRLFECRDRPGDLCGEIAWLSQDEPQRDVENPDPELRGRPLVGLDILWEFTRTQENVFEGGEVYNPDDGRTYSGEIRKTGPDELELEGCALMVFCKEQTWERVPADDPRLGEDS</sequence>
<comment type="caution">
    <text evidence="3">The sequence shown here is derived from an EMBL/GenBank/DDBJ whole genome shotgun (WGS) entry which is preliminary data.</text>
</comment>
<evidence type="ECO:0000313" key="4">
    <source>
        <dbReference type="Proteomes" id="UP000308054"/>
    </source>
</evidence>
<protein>
    <submittedName>
        <fullName evidence="3">DUF2147 domain-containing protein</fullName>
    </submittedName>
</protein>
<gene>
    <name evidence="3" type="ORF">E5163_12585</name>
</gene>